<dbReference type="SUPFAM" id="SSF46785">
    <property type="entry name" value="Winged helix' DNA-binding domain"/>
    <property type="match status" value="1"/>
</dbReference>
<dbReference type="PRINTS" id="PR00598">
    <property type="entry name" value="HTHMARR"/>
</dbReference>
<dbReference type="PANTHER" id="PTHR33164">
    <property type="entry name" value="TRANSCRIPTIONAL REGULATOR, MARR FAMILY"/>
    <property type="match status" value="1"/>
</dbReference>
<gene>
    <name evidence="2" type="ORF">F6X53_08255</name>
</gene>
<reference evidence="2 3" key="1">
    <citation type="submission" date="2019-09" db="EMBL/GenBank/DDBJ databases">
        <title>YIM 48816 draft genome.</title>
        <authorList>
            <person name="Jiang L."/>
        </authorList>
    </citation>
    <scope>NUCLEOTIDE SEQUENCE [LARGE SCALE GENOMIC DNA]</scope>
    <source>
        <strain evidence="2 3">YIM 48816</strain>
    </source>
</reference>
<comment type="caution">
    <text evidence="2">The sequence shown here is derived from an EMBL/GenBank/DDBJ whole genome shotgun (WGS) entry which is preliminary data.</text>
</comment>
<dbReference type="EMBL" id="VZZK01000007">
    <property type="protein sequence ID" value="KAB1079755.1"/>
    <property type="molecule type" value="Genomic_DNA"/>
</dbReference>
<dbReference type="SMART" id="SM00347">
    <property type="entry name" value="HTH_MARR"/>
    <property type="match status" value="1"/>
</dbReference>
<dbReference type="GO" id="GO:0003700">
    <property type="term" value="F:DNA-binding transcription factor activity"/>
    <property type="evidence" value="ECO:0007669"/>
    <property type="project" value="InterPro"/>
</dbReference>
<dbReference type="AlphaFoldDB" id="A0A6L3T415"/>
<evidence type="ECO:0000313" key="3">
    <source>
        <dbReference type="Proteomes" id="UP000474159"/>
    </source>
</evidence>
<dbReference type="InterPro" id="IPR000835">
    <property type="entry name" value="HTH_MarR-typ"/>
</dbReference>
<accession>A0A6L3T415</accession>
<dbReference type="PANTHER" id="PTHR33164:SF105">
    <property type="entry name" value="TRANSCRIPTIONAL REPRESSOR PROTEIN-RELATED"/>
    <property type="match status" value="1"/>
</dbReference>
<dbReference type="Pfam" id="PF12802">
    <property type="entry name" value="MarR_2"/>
    <property type="match status" value="1"/>
</dbReference>
<dbReference type="Proteomes" id="UP000474159">
    <property type="component" value="Unassembled WGS sequence"/>
</dbReference>
<evidence type="ECO:0000313" key="2">
    <source>
        <dbReference type="EMBL" id="KAB1079755.1"/>
    </source>
</evidence>
<protein>
    <submittedName>
        <fullName evidence="2">Winged helix-turn-helix transcriptional regulator</fullName>
    </submittedName>
</protein>
<keyword evidence="3" id="KW-1185">Reference proteome</keyword>
<dbReference type="InterPro" id="IPR036388">
    <property type="entry name" value="WH-like_DNA-bd_sf"/>
</dbReference>
<dbReference type="OrthoDB" id="2287011at2"/>
<feature type="domain" description="HTH marR-type" evidence="1">
    <location>
        <begin position="17"/>
        <end position="149"/>
    </location>
</feature>
<organism evidence="2 3">
    <name type="scientific">Methylobacterium soli</name>
    <dbReference type="NCBI Taxonomy" id="553447"/>
    <lineage>
        <taxon>Bacteria</taxon>
        <taxon>Pseudomonadati</taxon>
        <taxon>Pseudomonadota</taxon>
        <taxon>Alphaproteobacteria</taxon>
        <taxon>Hyphomicrobiales</taxon>
        <taxon>Methylobacteriaceae</taxon>
        <taxon>Methylobacterium</taxon>
    </lineage>
</organism>
<dbReference type="InterPro" id="IPR036390">
    <property type="entry name" value="WH_DNA-bd_sf"/>
</dbReference>
<dbReference type="Gene3D" id="1.10.10.10">
    <property type="entry name" value="Winged helix-like DNA-binding domain superfamily/Winged helix DNA-binding domain"/>
    <property type="match status" value="1"/>
</dbReference>
<sequence length="149" mass="16101">MARTPALTPALAATIEEACLCLSTQRAARTIGRRYDAALRPTGLSNWQFGLLMMLVRDEAPTIGELAQDLAMDRTTITANLKPLDRRGLLAVRADAQDRRVRRIVLTDEGRALLTEAIPLWETAQAACTAQLGSVDQIAFRAAVAALSA</sequence>
<dbReference type="PROSITE" id="PS50995">
    <property type="entry name" value="HTH_MARR_2"/>
    <property type="match status" value="1"/>
</dbReference>
<dbReference type="InterPro" id="IPR039422">
    <property type="entry name" value="MarR/SlyA-like"/>
</dbReference>
<proteinExistence type="predicted"/>
<name>A0A6L3T415_9HYPH</name>
<evidence type="ECO:0000259" key="1">
    <source>
        <dbReference type="PROSITE" id="PS50995"/>
    </source>
</evidence>
<dbReference type="GO" id="GO:0006950">
    <property type="term" value="P:response to stress"/>
    <property type="evidence" value="ECO:0007669"/>
    <property type="project" value="TreeGrafter"/>
</dbReference>
<dbReference type="RefSeq" id="WP_150999399.1">
    <property type="nucleotide sequence ID" value="NZ_BPQY01000458.1"/>
</dbReference>